<keyword evidence="3" id="KW-0574">Periplasm</keyword>
<dbReference type="InterPro" id="IPR050490">
    <property type="entry name" value="Bact_solute-bd_prot1"/>
</dbReference>
<reference evidence="6" key="1">
    <citation type="journal article" date="2019" name="Int. J. Syst. Evol. Microbiol.">
        <title>The Global Catalogue of Microorganisms (GCM) 10K type strain sequencing project: providing services to taxonomists for standard genome sequencing and annotation.</title>
        <authorList>
            <consortium name="The Broad Institute Genomics Platform"/>
            <consortium name="The Broad Institute Genome Sequencing Center for Infectious Disease"/>
            <person name="Wu L."/>
            <person name="Ma J."/>
        </authorList>
    </citation>
    <scope>NUCLEOTIDE SEQUENCE [LARGE SCALE GENOMIC DNA]</scope>
    <source>
        <strain evidence="6">NBRC 112416</strain>
    </source>
</reference>
<dbReference type="Gene3D" id="3.40.190.10">
    <property type="entry name" value="Periplasmic binding protein-like II"/>
    <property type="match status" value="2"/>
</dbReference>
<dbReference type="Proteomes" id="UP001156691">
    <property type="component" value="Unassembled WGS sequence"/>
</dbReference>
<gene>
    <name evidence="5" type="ORF">GCM10010862_06170</name>
</gene>
<dbReference type="RefSeq" id="WP_284338808.1">
    <property type="nucleotide sequence ID" value="NZ_BSNS01000003.1"/>
</dbReference>
<dbReference type="PANTHER" id="PTHR43649:SF12">
    <property type="entry name" value="DIACETYLCHITOBIOSE BINDING PROTEIN DASA"/>
    <property type="match status" value="1"/>
</dbReference>
<keyword evidence="4" id="KW-0732">Signal</keyword>
<feature type="signal peptide" evidence="4">
    <location>
        <begin position="1"/>
        <end position="29"/>
    </location>
</feature>
<comment type="caution">
    <text evidence="5">The sequence shown here is derived from an EMBL/GenBank/DDBJ whole genome shotgun (WGS) entry which is preliminary data.</text>
</comment>
<comment type="subcellular location">
    <subcellularLocation>
        <location evidence="1">Periplasm</location>
    </subcellularLocation>
</comment>
<evidence type="ECO:0000256" key="1">
    <source>
        <dbReference type="ARBA" id="ARBA00004418"/>
    </source>
</evidence>
<evidence type="ECO:0000256" key="3">
    <source>
        <dbReference type="ARBA" id="ARBA00022764"/>
    </source>
</evidence>
<dbReference type="EMBL" id="BSNS01000003">
    <property type="protein sequence ID" value="GLQ53359.1"/>
    <property type="molecule type" value="Genomic_DNA"/>
</dbReference>
<sequence>MKTNGLMKSTAMLAALAGAAFAVPATVQAQNLVVWGSDLQADPLVNELWQEIKTRFEEANPGVTIEYMPPTGNISDGAVQAAIQSEAGPDVLLTNSGIGRVTIVANAKLVQPLTAQYEELGWKDKIYPWLYEQLSTQFNGEIYEVPDGVDAIAIWYHKDMFEENGWSLEGGWADFTATLDAIKAAGVEPIAVGIRNCCNGGHLIGNFLQAAAGPQMMGEVVAGEVPWTDPAVVAGAQNLVDSVKAGHINPQMTSLDQDAAIRLWANKRAAIFFGGPWFINNVRQLDYDLANLGYATIPSDLDDGSRPTGGVGWSWMVPVSSKQPELAMKWIDFMLSEEIMMLRAEHQTSSQLMARDLPDVEPVVPVMGEVFAAAAEGVGYNPSVYIPGSALDTYYQVIGGLVGGQVSPEDGLAQIEAKMGD</sequence>
<dbReference type="InterPro" id="IPR006059">
    <property type="entry name" value="SBP"/>
</dbReference>
<evidence type="ECO:0000313" key="5">
    <source>
        <dbReference type="EMBL" id="GLQ53359.1"/>
    </source>
</evidence>
<dbReference type="SUPFAM" id="SSF53850">
    <property type="entry name" value="Periplasmic binding protein-like II"/>
    <property type="match status" value="1"/>
</dbReference>
<evidence type="ECO:0000256" key="4">
    <source>
        <dbReference type="SAM" id="SignalP"/>
    </source>
</evidence>
<comment type="similarity">
    <text evidence="2">Belongs to the bacterial solute-binding protein 1 family.</text>
</comment>
<accession>A0ABQ5W0G1</accession>
<name>A0ABQ5W0G1_9HYPH</name>
<dbReference type="PANTHER" id="PTHR43649">
    <property type="entry name" value="ARABINOSE-BINDING PROTEIN-RELATED"/>
    <property type="match status" value="1"/>
</dbReference>
<protein>
    <submittedName>
        <fullName evidence="5">ABC transporter substrate-binding protein</fullName>
    </submittedName>
</protein>
<keyword evidence="6" id="KW-1185">Reference proteome</keyword>
<proteinExistence type="inferred from homology"/>
<dbReference type="Pfam" id="PF01547">
    <property type="entry name" value="SBP_bac_1"/>
    <property type="match status" value="1"/>
</dbReference>
<evidence type="ECO:0000313" key="6">
    <source>
        <dbReference type="Proteomes" id="UP001156691"/>
    </source>
</evidence>
<evidence type="ECO:0000256" key="2">
    <source>
        <dbReference type="ARBA" id="ARBA00008520"/>
    </source>
</evidence>
<feature type="chain" id="PRO_5047440879" evidence="4">
    <location>
        <begin position="30"/>
        <end position="421"/>
    </location>
</feature>
<organism evidence="5 6">
    <name type="scientific">Devosia nitrariae</name>
    <dbReference type="NCBI Taxonomy" id="2071872"/>
    <lineage>
        <taxon>Bacteria</taxon>
        <taxon>Pseudomonadati</taxon>
        <taxon>Pseudomonadota</taxon>
        <taxon>Alphaproteobacteria</taxon>
        <taxon>Hyphomicrobiales</taxon>
        <taxon>Devosiaceae</taxon>
        <taxon>Devosia</taxon>
    </lineage>
</organism>